<evidence type="ECO:0000256" key="2">
    <source>
        <dbReference type="SAM" id="Phobius"/>
    </source>
</evidence>
<proteinExistence type="predicted"/>
<name>A0A4Q9QBP3_9APHY</name>
<keyword evidence="2" id="KW-0812">Transmembrane</keyword>
<feature type="compositionally biased region" description="Low complexity" evidence="1">
    <location>
        <begin position="144"/>
        <end position="161"/>
    </location>
</feature>
<feature type="region of interest" description="Disordered" evidence="1">
    <location>
        <begin position="135"/>
        <end position="174"/>
    </location>
</feature>
<evidence type="ECO:0000313" key="4">
    <source>
        <dbReference type="Proteomes" id="UP000292082"/>
    </source>
</evidence>
<accession>A0A4Q9QBP3</accession>
<evidence type="ECO:0000256" key="1">
    <source>
        <dbReference type="SAM" id="MobiDB-lite"/>
    </source>
</evidence>
<protein>
    <submittedName>
        <fullName evidence="3">Uncharacterized protein</fullName>
    </submittedName>
</protein>
<keyword evidence="4" id="KW-1185">Reference proteome</keyword>
<keyword evidence="2" id="KW-1133">Transmembrane helix</keyword>
<sequence>MVYRLYVVWGRRWPVLVFPAILLICDILLGYSLPWLPIVPTPDFFATSVFTNVLCTVLILWRVLQLTFGPHSSLVIQRVIEGIVQSAAVYSAASIALVIMVLKSPDVGYVVCLNVFPALIGLVFSFIVVRTGLKSRDDDASNDSRTMQSQRMTTSTSPPSTIHHEQSPWHTPFVNDPTVPGDRLVAHPGATWTESIVPGQYNQS</sequence>
<feature type="transmembrane region" description="Helical" evidence="2">
    <location>
        <begin position="44"/>
        <end position="61"/>
    </location>
</feature>
<evidence type="ECO:0000313" key="3">
    <source>
        <dbReference type="EMBL" id="TBU64501.1"/>
    </source>
</evidence>
<feature type="transmembrane region" description="Helical" evidence="2">
    <location>
        <begin position="12"/>
        <end position="32"/>
    </location>
</feature>
<feature type="transmembrane region" description="Helical" evidence="2">
    <location>
        <begin position="82"/>
        <end position="102"/>
    </location>
</feature>
<dbReference type="Proteomes" id="UP000292082">
    <property type="component" value="Unassembled WGS sequence"/>
</dbReference>
<keyword evidence="2" id="KW-0472">Membrane</keyword>
<organism evidence="3 4">
    <name type="scientific">Dichomitus squalens</name>
    <dbReference type="NCBI Taxonomy" id="114155"/>
    <lineage>
        <taxon>Eukaryota</taxon>
        <taxon>Fungi</taxon>
        <taxon>Dikarya</taxon>
        <taxon>Basidiomycota</taxon>
        <taxon>Agaricomycotina</taxon>
        <taxon>Agaricomycetes</taxon>
        <taxon>Polyporales</taxon>
        <taxon>Polyporaceae</taxon>
        <taxon>Dichomitus</taxon>
    </lineage>
</organism>
<feature type="transmembrane region" description="Helical" evidence="2">
    <location>
        <begin position="108"/>
        <end position="129"/>
    </location>
</feature>
<dbReference type="EMBL" id="ML145086">
    <property type="protein sequence ID" value="TBU64501.1"/>
    <property type="molecule type" value="Genomic_DNA"/>
</dbReference>
<reference evidence="3 4" key="1">
    <citation type="submission" date="2019-01" db="EMBL/GenBank/DDBJ databases">
        <title>Draft genome sequences of three monokaryotic isolates of the white-rot basidiomycete fungus Dichomitus squalens.</title>
        <authorList>
            <consortium name="DOE Joint Genome Institute"/>
            <person name="Lopez S.C."/>
            <person name="Andreopoulos B."/>
            <person name="Pangilinan J."/>
            <person name="Lipzen A."/>
            <person name="Riley R."/>
            <person name="Ahrendt S."/>
            <person name="Ng V."/>
            <person name="Barry K."/>
            <person name="Daum C."/>
            <person name="Grigoriev I.V."/>
            <person name="Hilden K.S."/>
            <person name="Makela M.R."/>
            <person name="de Vries R.P."/>
        </authorList>
    </citation>
    <scope>NUCLEOTIDE SEQUENCE [LARGE SCALE GENOMIC DNA]</scope>
    <source>
        <strain evidence="3 4">CBS 464.89</strain>
    </source>
</reference>
<dbReference type="AlphaFoldDB" id="A0A4Q9QBP3"/>
<gene>
    <name evidence="3" type="ORF">BD310DRAFT_400373</name>
</gene>